<feature type="binding site" evidence="7">
    <location>
        <position position="89"/>
    </location>
    <ligand>
        <name>Mg(2+)</name>
        <dbReference type="ChEBI" id="CHEBI:18420"/>
        <label>1</label>
        <note>catalytic</note>
    </ligand>
</feature>
<dbReference type="GO" id="GO:0006020">
    <property type="term" value="P:inositol metabolic process"/>
    <property type="evidence" value="ECO:0007669"/>
    <property type="project" value="TreeGrafter"/>
</dbReference>
<evidence type="ECO:0000256" key="5">
    <source>
        <dbReference type="ARBA" id="ARBA00022801"/>
    </source>
</evidence>
<comment type="cofactor">
    <cofactor evidence="2 7 8">
        <name>Mg(2+)</name>
        <dbReference type="ChEBI" id="CHEBI:18420"/>
    </cofactor>
</comment>
<keyword evidence="4 7" id="KW-0479">Metal-binding</keyword>
<keyword evidence="10" id="KW-1185">Reference proteome</keyword>
<dbReference type="Gene3D" id="3.30.540.10">
    <property type="entry name" value="Fructose-1,6-Bisphosphatase, subunit A, domain 1"/>
    <property type="match status" value="1"/>
</dbReference>
<keyword evidence="6 7" id="KW-0460">Magnesium</keyword>
<accession>A0AA35G838</accession>
<dbReference type="InterPro" id="IPR022337">
    <property type="entry name" value="Inositol_monophosphatase_SuhB"/>
</dbReference>
<feature type="binding site" evidence="7">
    <location>
        <position position="216"/>
    </location>
    <ligand>
        <name>Mg(2+)</name>
        <dbReference type="ChEBI" id="CHEBI:18420"/>
        <label>1</label>
        <note>catalytic</note>
    </ligand>
</feature>
<protein>
    <recommendedName>
        <fullName evidence="8">Inositol-1-monophosphatase</fullName>
        <ecNumber evidence="8">3.1.3.25</ecNumber>
    </recommendedName>
</protein>
<sequence>MLAAHLQAAVEAARAAGDLIRRALGRIDAYDTKSGPSDLVTEVDRASEDLIRRRLREAFPDVPVVGEEWAFGRDLDEELRRGPELWLVDPLDGTANFVHGLAASAVSIALVRDGEPVVGVVYDPYRDELFTARAGEGAWLGDQRLRVGPCGRLADAMLATGFPSQPAYRQVAVDGVRALVPVIRNLRNFGSAATHLAYVAAGRLSGFWEVNLSPWDMAAGALLVREAGGRVTDTLGRPYTAATRHIVATCGPIHDDLLRLLRDAGATGYGS</sequence>
<gene>
    <name evidence="9" type="primary">suhB</name>
    <name evidence="9" type="ORF">caldi_16800</name>
</gene>
<dbReference type="Pfam" id="PF00459">
    <property type="entry name" value="Inositol_P"/>
    <property type="match status" value="1"/>
</dbReference>
<proteinExistence type="inferred from homology"/>
<comment type="similarity">
    <text evidence="3 8">Belongs to the inositol monophosphatase superfamily.</text>
</comment>
<evidence type="ECO:0000256" key="1">
    <source>
        <dbReference type="ARBA" id="ARBA00001033"/>
    </source>
</evidence>
<dbReference type="InterPro" id="IPR020583">
    <property type="entry name" value="Inositol_monoP_metal-BS"/>
</dbReference>
<dbReference type="PANTHER" id="PTHR20854">
    <property type="entry name" value="INOSITOL MONOPHOSPHATASE"/>
    <property type="match status" value="1"/>
</dbReference>
<dbReference type="PROSITE" id="PS00630">
    <property type="entry name" value="IMP_2"/>
    <property type="match status" value="1"/>
</dbReference>
<dbReference type="KEGG" id="cmic:caldi_16800"/>
<dbReference type="SUPFAM" id="SSF56655">
    <property type="entry name" value="Carbohydrate phosphatase"/>
    <property type="match status" value="1"/>
</dbReference>
<dbReference type="InterPro" id="IPR000760">
    <property type="entry name" value="Inositol_monophosphatase-like"/>
</dbReference>
<evidence type="ECO:0000313" key="10">
    <source>
        <dbReference type="Proteomes" id="UP001163687"/>
    </source>
</evidence>
<evidence type="ECO:0000313" key="9">
    <source>
        <dbReference type="EMBL" id="BDG60590.1"/>
    </source>
</evidence>
<keyword evidence="5 8" id="KW-0378">Hydrolase</keyword>
<dbReference type="AlphaFoldDB" id="A0AA35G838"/>
<evidence type="ECO:0000256" key="6">
    <source>
        <dbReference type="ARBA" id="ARBA00022842"/>
    </source>
</evidence>
<feature type="binding site" evidence="7">
    <location>
        <position position="67"/>
    </location>
    <ligand>
        <name>Mg(2+)</name>
        <dbReference type="ChEBI" id="CHEBI:18420"/>
        <label>1</label>
        <note>catalytic</note>
    </ligand>
</feature>
<dbReference type="GO" id="GO:0046872">
    <property type="term" value="F:metal ion binding"/>
    <property type="evidence" value="ECO:0007669"/>
    <property type="project" value="UniProtKB-KW"/>
</dbReference>
<dbReference type="FunFam" id="3.30.540.10:FF:000003">
    <property type="entry name" value="Inositol-1-monophosphatase"/>
    <property type="match status" value="1"/>
</dbReference>
<dbReference type="EC" id="3.1.3.25" evidence="8"/>
<evidence type="ECO:0000256" key="3">
    <source>
        <dbReference type="ARBA" id="ARBA00009759"/>
    </source>
</evidence>
<dbReference type="InterPro" id="IPR020550">
    <property type="entry name" value="Inositol_monophosphatase_CS"/>
</dbReference>
<dbReference type="GO" id="GO:0008934">
    <property type="term" value="F:inositol monophosphate 1-phosphatase activity"/>
    <property type="evidence" value="ECO:0007669"/>
    <property type="project" value="InterPro"/>
</dbReference>
<feature type="binding site" evidence="7">
    <location>
        <position position="92"/>
    </location>
    <ligand>
        <name>Mg(2+)</name>
        <dbReference type="ChEBI" id="CHEBI:18420"/>
        <label>1</label>
        <note>catalytic</note>
    </ligand>
</feature>
<dbReference type="Gene3D" id="3.40.190.80">
    <property type="match status" value="1"/>
</dbReference>
<evidence type="ECO:0000256" key="8">
    <source>
        <dbReference type="RuleBase" id="RU364068"/>
    </source>
</evidence>
<comment type="catalytic activity">
    <reaction evidence="1 8">
        <text>a myo-inositol phosphate + H2O = myo-inositol + phosphate</text>
        <dbReference type="Rhea" id="RHEA:24056"/>
        <dbReference type="ChEBI" id="CHEBI:15377"/>
        <dbReference type="ChEBI" id="CHEBI:17268"/>
        <dbReference type="ChEBI" id="CHEBI:43474"/>
        <dbReference type="ChEBI" id="CHEBI:84139"/>
        <dbReference type="EC" id="3.1.3.25"/>
    </reaction>
</comment>
<feature type="binding site" evidence="7">
    <location>
        <position position="91"/>
    </location>
    <ligand>
        <name>Mg(2+)</name>
        <dbReference type="ChEBI" id="CHEBI:18420"/>
        <label>1</label>
        <note>catalytic</note>
    </ligand>
</feature>
<dbReference type="GO" id="GO:0046854">
    <property type="term" value="P:phosphatidylinositol phosphate biosynthetic process"/>
    <property type="evidence" value="ECO:0007669"/>
    <property type="project" value="InterPro"/>
</dbReference>
<dbReference type="EMBL" id="AP025628">
    <property type="protein sequence ID" value="BDG60590.1"/>
    <property type="molecule type" value="Genomic_DNA"/>
</dbReference>
<dbReference type="RefSeq" id="WP_264844603.1">
    <property type="nucleotide sequence ID" value="NZ_AP025628.1"/>
</dbReference>
<evidence type="ECO:0000256" key="4">
    <source>
        <dbReference type="ARBA" id="ARBA00022723"/>
    </source>
</evidence>
<dbReference type="GO" id="GO:0007165">
    <property type="term" value="P:signal transduction"/>
    <property type="evidence" value="ECO:0007669"/>
    <property type="project" value="TreeGrafter"/>
</dbReference>
<dbReference type="Proteomes" id="UP001163687">
    <property type="component" value="Chromosome"/>
</dbReference>
<dbReference type="PROSITE" id="PS00629">
    <property type="entry name" value="IMP_1"/>
    <property type="match status" value="1"/>
</dbReference>
<dbReference type="PRINTS" id="PR01959">
    <property type="entry name" value="SBIMPHPHTASE"/>
</dbReference>
<dbReference type="InterPro" id="IPR033942">
    <property type="entry name" value="IMPase"/>
</dbReference>
<dbReference type="CDD" id="cd01639">
    <property type="entry name" value="IMPase"/>
    <property type="match status" value="1"/>
</dbReference>
<dbReference type="PRINTS" id="PR00377">
    <property type="entry name" value="IMPHPHTASES"/>
</dbReference>
<reference evidence="9" key="1">
    <citation type="submission" date="2022-03" db="EMBL/GenBank/DDBJ databases">
        <title>Complete genome sequence of Caldinitratiruptor microaerophilus.</title>
        <authorList>
            <person name="Mukaiyama R."/>
            <person name="Nishiyama T."/>
            <person name="Ueda K."/>
        </authorList>
    </citation>
    <scope>NUCLEOTIDE SEQUENCE</scope>
    <source>
        <strain evidence="9">JCM 16183</strain>
    </source>
</reference>
<evidence type="ECO:0000256" key="2">
    <source>
        <dbReference type="ARBA" id="ARBA00001946"/>
    </source>
</evidence>
<evidence type="ECO:0000256" key="7">
    <source>
        <dbReference type="PIRSR" id="PIRSR600760-2"/>
    </source>
</evidence>
<organism evidence="9 10">
    <name type="scientific">Caldinitratiruptor microaerophilus</name>
    <dbReference type="NCBI Taxonomy" id="671077"/>
    <lineage>
        <taxon>Bacteria</taxon>
        <taxon>Bacillati</taxon>
        <taxon>Bacillota</taxon>
        <taxon>Clostridia</taxon>
        <taxon>Eubacteriales</taxon>
        <taxon>Symbiobacteriaceae</taxon>
        <taxon>Caldinitratiruptor</taxon>
    </lineage>
</organism>
<dbReference type="PANTHER" id="PTHR20854:SF4">
    <property type="entry name" value="INOSITOL-1-MONOPHOSPHATASE-RELATED"/>
    <property type="match status" value="1"/>
</dbReference>
<name>A0AA35G838_9FIRM</name>